<keyword evidence="3" id="KW-1185">Reference proteome</keyword>
<feature type="chain" id="PRO_5002095406" evidence="1">
    <location>
        <begin position="37"/>
        <end position="415"/>
    </location>
</feature>
<dbReference type="Proteomes" id="UP000031036">
    <property type="component" value="Unassembled WGS sequence"/>
</dbReference>
<organism evidence="2 3">
    <name type="scientific">Toxocara canis</name>
    <name type="common">Canine roundworm</name>
    <dbReference type="NCBI Taxonomy" id="6265"/>
    <lineage>
        <taxon>Eukaryota</taxon>
        <taxon>Metazoa</taxon>
        <taxon>Ecdysozoa</taxon>
        <taxon>Nematoda</taxon>
        <taxon>Chromadorea</taxon>
        <taxon>Rhabditida</taxon>
        <taxon>Spirurina</taxon>
        <taxon>Ascaridomorpha</taxon>
        <taxon>Ascaridoidea</taxon>
        <taxon>Toxocaridae</taxon>
        <taxon>Toxocara</taxon>
    </lineage>
</organism>
<dbReference type="SUPFAM" id="SSF57501">
    <property type="entry name" value="Cystine-knot cytokines"/>
    <property type="match status" value="1"/>
</dbReference>
<proteinExistence type="predicted"/>
<evidence type="ECO:0000256" key="1">
    <source>
        <dbReference type="SAM" id="SignalP"/>
    </source>
</evidence>
<gene>
    <name evidence="2" type="primary">C02B8.5</name>
    <name evidence="2" type="ORF">Tcan_04955</name>
</gene>
<sequence length="415" mass="47978">MLTPSGTFHRNTSTCHRLVYVIQILFLFVQFLETGAETRQHVSNGQILLQEQKRSTKTTPVENHFYEMEEEGAFMDNSSTISTTESATISQRMFQKEDHRREFDKSMTIARDSPISLESCDHSDESTLLARLKDSGLYAEIYMAPDIRAAADQFPDLGDPTRRKSSTIGYAHSQSESWWQEEDWNVEQRWRKRRHVDVEANSQLHLSIPSEKDMESILDDESMSRIDDDKIVQVNSDGRTKFAKMLKQSRAADFDIESKIRHDVETSENEFDKQHRKFVERTNRNRHKRNTDKMRTLEAINSGTSKGIVGTTVALECDDRDEGMLSINGYHMCKTCRAVRQLPEGYFPRILNEVICAEDVCLHGEGACRQRLLPFKVLRNRGTRSCPVWRLVTIDLRTCCDCIIYPNSPFVKYII</sequence>
<dbReference type="OrthoDB" id="5977230at2759"/>
<comment type="caution">
    <text evidence="2">The sequence shown here is derived from an EMBL/GenBank/DDBJ whole genome shotgun (WGS) entry which is preliminary data.</text>
</comment>
<dbReference type="AlphaFoldDB" id="A0A0B2VG28"/>
<protein>
    <submittedName>
        <fullName evidence="2">Putative G-protein coupled receptor C02B8.5</fullName>
    </submittedName>
</protein>
<feature type="signal peptide" evidence="1">
    <location>
        <begin position="1"/>
        <end position="36"/>
    </location>
</feature>
<dbReference type="EMBL" id="JPKZ01001346">
    <property type="protein sequence ID" value="KHN82491.1"/>
    <property type="molecule type" value="Genomic_DNA"/>
</dbReference>
<name>A0A0B2VG28_TOXCA</name>
<keyword evidence="2" id="KW-0675">Receptor</keyword>
<reference evidence="2 3" key="1">
    <citation type="submission" date="2014-11" db="EMBL/GenBank/DDBJ databases">
        <title>Genetic blueprint of the zoonotic pathogen Toxocara canis.</title>
        <authorList>
            <person name="Zhu X.-Q."/>
            <person name="Korhonen P.K."/>
            <person name="Cai H."/>
            <person name="Young N.D."/>
            <person name="Nejsum P."/>
            <person name="von Samson-Himmelstjerna G."/>
            <person name="Boag P.R."/>
            <person name="Tan P."/>
            <person name="Li Q."/>
            <person name="Min J."/>
            <person name="Yang Y."/>
            <person name="Wang X."/>
            <person name="Fang X."/>
            <person name="Hall R.S."/>
            <person name="Hofmann A."/>
            <person name="Sternberg P.W."/>
            <person name="Jex A.R."/>
            <person name="Gasser R.B."/>
        </authorList>
    </citation>
    <scope>NUCLEOTIDE SEQUENCE [LARGE SCALE GENOMIC DNA]</scope>
    <source>
        <strain evidence="2">PN_DK_2014</strain>
    </source>
</reference>
<dbReference type="InterPro" id="IPR029034">
    <property type="entry name" value="Cystine-knot_cytokine"/>
</dbReference>
<dbReference type="PANTHER" id="PTHR33995:SF7">
    <property type="entry name" value="BURSICON SUBUNIT ALPHA-RELATED"/>
    <property type="match status" value="1"/>
</dbReference>
<keyword evidence="1" id="KW-0732">Signal</keyword>
<dbReference type="PANTHER" id="PTHR33995">
    <property type="entry name" value="PROTEIN CBG18546"/>
    <property type="match status" value="1"/>
</dbReference>
<evidence type="ECO:0000313" key="2">
    <source>
        <dbReference type="EMBL" id="KHN82491.1"/>
    </source>
</evidence>
<evidence type="ECO:0000313" key="3">
    <source>
        <dbReference type="Proteomes" id="UP000031036"/>
    </source>
</evidence>
<accession>A0A0B2VG28</accession>